<gene>
    <name evidence="1" type="ORF">LFZ25_25220</name>
</gene>
<evidence type="ECO:0000313" key="1">
    <source>
        <dbReference type="EMBL" id="ASG19142.1"/>
    </source>
</evidence>
<name>A0A241PXQ9_SALET</name>
<organism evidence="1 2">
    <name type="scientific">Salmonella enterica subsp. enterica serovar Macclesfield str. S-1643</name>
    <dbReference type="NCBI Taxonomy" id="1242107"/>
    <lineage>
        <taxon>Bacteria</taxon>
        <taxon>Pseudomonadati</taxon>
        <taxon>Pseudomonadota</taxon>
        <taxon>Gammaproteobacteria</taxon>
        <taxon>Enterobacterales</taxon>
        <taxon>Enterobacteriaceae</taxon>
        <taxon>Salmonella</taxon>
    </lineage>
</organism>
<dbReference type="Proteomes" id="UP000197157">
    <property type="component" value="Plasmid unnamed1"/>
</dbReference>
<sequence>MTWLSPCGLDQCGHIPVIFQVACALATGYSAHPWASPLRAAASGVQICSRQICHSLQSLTSVSSWGFPRLPPSCNSNYLGYK</sequence>
<dbReference type="EMBL" id="CP022118">
    <property type="protein sequence ID" value="ASG19142.1"/>
    <property type="molecule type" value="Genomic_DNA"/>
</dbReference>
<dbReference type="AlphaFoldDB" id="A0A241PXQ9"/>
<accession>A0A241PXQ9</accession>
<keyword evidence="1" id="KW-0614">Plasmid</keyword>
<geneLocation type="plasmid" evidence="1">
    <name>unnamed1</name>
</geneLocation>
<evidence type="ECO:0000313" key="2">
    <source>
        <dbReference type="Proteomes" id="UP000197157"/>
    </source>
</evidence>
<protein>
    <submittedName>
        <fullName evidence="1">Uncharacterized protein</fullName>
    </submittedName>
</protein>
<reference evidence="1 2" key="1">
    <citation type="submission" date="2017-06" db="EMBL/GenBank/DDBJ databases">
        <title>Salmonella reference genomes for public health.</title>
        <authorList>
            <person name="Robertson J."/>
            <person name="Yoshida C."/>
            <person name="Gurnik S."/>
            <person name="Nash J."/>
        </authorList>
    </citation>
    <scope>NUCLEOTIDE SEQUENCE [LARGE SCALE GENOMIC DNA]</scope>
    <source>
        <strain evidence="1 2">S-1643</strain>
        <plasmid evidence="2">Plasmid unnamed1</plasmid>
    </source>
</reference>
<proteinExistence type="predicted"/>